<evidence type="ECO:0000256" key="1">
    <source>
        <dbReference type="SAM" id="SignalP"/>
    </source>
</evidence>
<evidence type="ECO:0000313" key="2">
    <source>
        <dbReference type="EMBL" id="OOQ61813.1"/>
    </source>
</evidence>
<dbReference type="Proteomes" id="UP000189739">
    <property type="component" value="Unassembled WGS sequence"/>
</dbReference>
<comment type="caution">
    <text evidence="2">The sequence shown here is derived from an EMBL/GenBank/DDBJ whole genome shotgun (WGS) entry which is preliminary data.</text>
</comment>
<accession>A0A1S9PLH2</accession>
<proteinExistence type="predicted"/>
<dbReference type="AlphaFoldDB" id="A0A1S9PLH2"/>
<dbReference type="OrthoDB" id="645785at2"/>
<sequence length="173" mass="19307">MKKLMLTCVACFTACFGVFAQQENLQIAWPGEYKWKVVSNQSNAAMNLVELIPGAETLNNWSIMATMVSYKNKRVANIAEVQPMLLANMKKTAPKARLAVLESGTKNGRQWTIFKIEAPAFTTVPRPESQLYYATQGDKTLYVSFVAQKTAWLPGAFATKWSNVFKGAQLVMK</sequence>
<keyword evidence="1" id="KW-0732">Signal</keyword>
<feature type="chain" id="PRO_5013272775" description="PsbP C-terminal domain-containing protein" evidence="1">
    <location>
        <begin position="21"/>
        <end position="173"/>
    </location>
</feature>
<dbReference type="STRING" id="1792845.BC343_01735"/>
<organism evidence="2 3">
    <name type="scientific">Mucilaginibacter pedocola</name>
    <dbReference type="NCBI Taxonomy" id="1792845"/>
    <lineage>
        <taxon>Bacteria</taxon>
        <taxon>Pseudomonadati</taxon>
        <taxon>Bacteroidota</taxon>
        <taxon>Sphingobacteriia</taxon>
        <taxon>Sphingobacteriales</taxon>
        <taxon>Sphingobacteriaceae</taxon>
        <taxon>Mucilaginibacter</taxon>
    </lineage>
</organism>
<protein>
    <recommendedName>
        <fullName evidence="4">PsbP C-terminal domain-containing protein</fullName>
    </recommendedName>
</protein>
<gene>
    <name evidence="2" type="ORF">BC343_01735</name>
</gene>
<dbReference type="EMBL" id="MBTF01000001">
    <property type="protein sequence ID" value="OOQ61813.1"/>
    <property type="molecule type" value="Genomic_DNA"/>
</dbReference>
<feature type="signal peptide" evidence="1">
    <location>
        <begin position="1"/>
        <end position="20"/>
    </location>
</feature>
<evidence type="ECO:0000313" key="3">
    <source>
        <dbReference type="Proteomes" id="UP000189739"/>
    </source>
</evidence>
<keyword evidence="3" id="KW-1185">Reference proteome</keyword>
<dbReference type="RefSeq" id="WP_078345993.1">
    <property type="nucleotide sequence ID" value="NZ_MBTF01000001.1"/>
</dbReference>
<evidence type="ECO:0008006" key="4">
    <source>
        <dbReference type="Google" id="ProtNLM"/>
    </source>
</evidence>
<reference evidence="2 3" key="1">
    <citation type="submission" date="2016-07" db="EMBL/GenBank/DDBJ databases">
        <title>Genomic analysis of zinc-resistant bacterium Mucilaginibacter pedocola TBZ30.</title>
        <authorList>
            <person name="Huang J."/>
            <person name="Tang J."/>
        </authorList>
    </citation>
    <scope>NUCLEOTIDE SEQUENCE [LARGE SCALE GENOMIC DNA]</scope>
    <source>
        <strain evidence="2 3">TBZ30</strain>
    </source>
</reference>
<name>A0A1S9PLH2_9SPHI</name>